<name>A0A1S8A9W8_ROSNE</name>
<evidence type="ECO:0000313" key="3">
    <source>
        <dbReference type="Proteomes" id="UP000054516"/>
    </source>
</evidence>
<accession>A0A1S8A9W8</accession>
<dbReference type="Proteomes" id="UP000054516">
    <property type="component" value="Unassembled WGS sequence"/>
</dbReference>
<dbReference type="AlphaFoldDB" id="A0A1S8A9W8"/>
<sequence>MLTGASCRNSDDKNDNRNTPLSVCLAAAGVKGTSSSSTANLGHLGSACEYNRNEDAGDLEDGTGGRRATSDQPTPT</sequence>
<reference evidence="2" key="1">
    <citation type="submission" date="2016-03" db="EMBL/GenBank/DDBJ databases">
        <title>Draft genome sequence of Rosellinia necatrix.</title>
        <authorList>
            <person name="Kanematsu S."/>
        </authorList>
    </citation>
    <scope>NUCLEOTIDE SEQUENCE [LARGE SCALE GENOMIC DNA]</scope>
    <source>
        <strain evidence="2">W97</strain>
    </source>
</reference>
<gene>
    <name evidence="2" type="ORF">SAMD00023353_4700910</name>
</gene>
<keyword evidence="3" id="KW-1185">Reference proteome</keyword>
<evidence type="ECO:0000256" key="1">
    <source>
        <dbReference type="SAM" id="MobiDB-lite"/>
    </source>
</evidence>
<organism evidence="2">
    <name type="scientific">Rosellinia necatrix</name>
    <name type="common">White root-rot fungus</name>
    <dbReference type="NCBI Taxonomy" id="77044"/>
    <lineage>
        <taxon>Eukaryota</taxon>
        <taxon>Fungi</taxon>
        <taxon>Dikarya</taxon>
        <taxon>Ascomycota</taxon>
        <taxon>Pezizomycotina</taxon>
        <taxon>Sordariomycetes</taxon>
        <taxon>Xylariomycetidae</taxon>
        <taxon>Xylariales</taxon>
        <taxon>Xylariaceae</taxon>
        <taxon>Rosellinia</taxon>
    </lineage>
</organism>
<dbReference type="EMBL" id="DF977492">
    <property type="protein sequence ID" value="GAW26762.1"/>
    <property type="molecule type" value="Genomic_DNA"/>
</dbReference>
<evidence type="ECO:0000313" key="2">
    <source>
        <dbReference type="EMBL" id="GAW26762.1"/>
    </source>
</evidence>
<feature type="region of interest" description="Disordered" evidence="1">
    <location>
        <begin position="52"/>
        <end position="76"/>
    </location>
</feature>
<proteinExistence type="predicted"/>
<protein>
    <submittedName>
        <fullName evidence="2">Uncharacterized protein</fullName>
    </submittedName>
</protein>